<reference evidence="2 3" key="1">
    <citation type="submission" date="2018-12" db="EMBL/GenBank/DDBJ databases">
        <title>Draft genome sequence of Xylaria grammica IHI A82.</title>
        <authorList>
            <person name="Buettner E."/>
            <person name="Kellner H."/>
        </authorList>
    </citation>
    <scope>NUCLEOTIDE SEQUENCE [LARGE SCALE GENOMIC DNA]</scope>
    <source>
        <strain evidence="2 3">IHI A82</strain>
    </source>
</reference>
<sequence>MARSIYHHYSPTPSLVSNNEYLFPPACDGLLYPSTPSSPELASDASPQDEDAMSEVDDNVLSTGTTPPSSNATTGEAIASMNSANSSDSQNTQVYSMGSHSDNFMGSHNSSPSHGVVHPQLQPRAPEPHVSSRSSGSPGSRQSPWLELVLNPEPPAYEPGNPQRPQLTRREIGSPESHFQIVGIQLPLPNPWAHRHGAMYNEESEWRAPVLSPRWPEANRTNTNGLCLPPILSDEDVPRVLEPPVHSPSCLAEHSRTLDHMSLDYLLG</sequence>
<protein>
    <submittedName>
        <fullName evidence="2">Uncharacterized protein</fullName>
    </submittedName>
</protein>
<dbReference type="AlphaFoldDB" id="A0A439DEP0"/>
<feature type="region of interest" description="Disordered" evidence="1">
    <location>
        <begin position="33"/>
        <end position="145"/>
    </location>
</feature>
<dbReference type="EMBL" id="RYZI01000040">
    <property type="protein sequence ID" value="RWA12845.1"/>
    <property type="molecule type" value="Genomic_DNA"/>
</dbReference>
<gene>
    <name evidence="2" type="ORF">EKO27_g2265</name>
</gene>
<feature type="compositionally biased region" description="Polar residues" evidence="1">
    <location>
        <begin position="60"/>
        <end position="113"/>
    </location>
</feature>
<feature type="compositionally biased region" description="Acidic residues" evidence="1">
    <location>
        <begin position="47"/>
        <end position="58"/>
    </location>
</feature>
<accession>A0A439DEP0</accession>
<name>A0A439DEP0_9PEZI</name>
<comment type="caution">
    <text evidence="2">The sequence shown here is derived from an EMBL/GenBank/DDBJ whole genome shotgun (WGS) entry which is preliminary data.</text>
</comment>
<feature type="region of interest" description="Disordered" evidence="1">
    <location>
        <begin position="150"/>
        <end position="169"/>
    </location>
</feature>
<feature type="compositionally biased region" description="Low complexity" evidence="1">
    <location>
        <begin position="131"/>
        <end position="144"/>
    </location>
</feature>
<evidence type="ECO:0000313" key="2">
    <source>
        <dbReference type="EMBL" id="RWA12845.1"/>
    </source>
</evidence>
<dbReference type="Proteomes" id="UP000286045">
    <property type="component" value="Unassembled WGS sequence"/>
</dbReference>
<keyword evidence="3" id="KW-1185">Reference proteome</keyword>
<organism evidence="2 3">
    <name type="scientific">Xylaria grammica</name>
    <dbReference type="NCBI Taxonomy" id="363999"/>
    <lineage>
        <taxon>Eukaryota</taxon>
        <taxon>Fungi</taxon>
        <taxon>Dikarya</taxon>
        <taxon>Ascomycota</taxon>
        <taxon>Pezizomycotina</taxon>
        <taxon>Sordariomycetes</taxon>
        <taxon>Xylariomycetidae</taxon>
        <taxon>Xylariales</taxon>
        <taxon>Xylariaceae</taxon>
        <taxon>Xylaria</taxon>
    </lineage>
</organism>
<evidence type="ECO:0000256" key="1">
    <source>
        <dbReference type="SAM" id="MobiDB-lite"/>
    </source>
</evidence>
<evidence type="ECO:0000313" key="3">
    <source>
        <dbReference type="Proteomes" id="UP000286045"/>
    </source>
</evidence>
<proteinExistence type="predicted"/>